<evidence type="ECO:0000256" key="3">
    <source>
        <dbReference type="ARBA" id="ARBA00022475"/>
    </source>
</evidence>
<dbReference type="EMBL" id="KX698748">
    <property type="protein sequence ID" value="APD72704.1"/>
    <property type="molecule type" value="Genomic_DNA"/>
</dbReference>
<comment type="subcellular location">
    <subcellularLocation>
        <location evidence="2">Cell membrane</location>
        <topology evidence="2">Lipid-anchor</topology>
        <topology evidence="2">GPI-anchor</topology>
    </subcellularLocation>
</comment>
<protein>
    <submittedName>
        <fullName evidence="12">Variant surface glycoprotein 1125.1035</fullName>
    </submittedName>
</protein>
<dbReference type="VEuPathDB" id="TriTrypDB:Tb927.5.5240"/>
<dbReference type="Pfam" id="PF10659">
    <property type="entry name" value="Trypan_glycop_C"/>
    <property type="match status" value="1"/>
</dbReference>
<dbReference type="FunFam" id="4.10.110.20:FF:000003">
    <property type="entry name" value="Variant surface glycoprotein (VSG), putative"/>
    <property type="match status" value="1"/>
</dbReference>
<evidence type="ECO:0000256" key="1">
    <source>
        <dbReference type="ARBA" id="ARBA00002523"/>
    </source>
</evidence>
<keyword evidence="6" id="KW-0472">Membrane</keyword>
<accession>A0A1J0R4F0</accession>
<evidence type="ECO:0000256" key="5">
    <source>
        <dbReference type="ARBA" id="ARBA00022729"/>
    </source>
</evidence>
<evidence type="ECO:0000259" key="10">
    <source>
        <dbReference type="Pfam" id="PF10659"/>
    </source>
</evidence>
<dbReference type="GO" id="GO:0098552">
    <property type="term" value="C:side of membrane"/>
    <property type="evidence" value="ECO:0007669"/>
    <property type="project" value="UniProtKB-KW"/>
</dbReference>
<keyword evidence="8" id="KW-0449">Lipoprotein</keyword>
<evidence type="ECO:0000259" key="11">
    <source>
        <dbReference type="Pfam" id="PF13206"/>
    </source>
</evidence>
<proteinExistence type="predicted"/>
<dbReference type="Pfam" id="PF13206">
    <property type="entry name" value="VSG_B"/>
    <property type="match status" value="1"/>
</dbReference>
<dbReference type="InterPro" id="IPR019609">
    <property type="entry name" value="Variant_surf_glycoprt_trypan_C"/>
</dbReference>
<evidence type="ECO:0000256" key="7">
    <source>
        <dbReference type="ARBA" id="ARBA00023180"/>
    </source>
</evidence>
<dbReference type="GO" id="GO:0005886">
    <property type="term" value="C:plasma membrane"/>
    <property type="evidence" value="ECO:0007669"/>
    <property type="project" value="UniProtKB-SubCell"/>
</dbReference>
<sequence length="501" mass="54182">MQRSQEQKRTVNGCRIAVAFIVLSITKLGKATNIEGGQNRPVFDALCKLTKLARSDLTIPEEPNLKNQDFKDIIKLNMSLAPKAWKQVFWKTGEKNAWQDELPPKDQHGDDWEEYWLDWKEAIRSLYKADRTKAEDKITFESLPEDVKDTIRPRMINLASAAAALAKSPAAPAQLPSLKGKTLKQKLTEAVTGDGSKDVDSADYQSIYGENTASNRETACTTGTSGIRTNSIMGAMSCVCAPETDGQVDYVCTPAVAKTDRWATGSPDTPSNTAKITKLCGKIPPRQLKENELRQAIEEIVALITTKGGTGYLGATKTGCTGAQGSGRCVKFTGYADNNGSIPPHTPWLTIPHSIATDLADRESRIVQAESTKAALKALAEQARKLSREGEIAKIIKGHLQTAHGQAAPGKTVNMEISDGECNKLTSNNTCKSPCKWNENTTDINKKCSLDPVKAIEQQAAQTAGTEEGAAGATTDKCGLAKTPEDFVLAKGDIPKDKKAF</sequence>
<name>A0A1J0R4F0_9TRYP</name>
<organism evidence="12">
    <name type="scientific">Trypanosoma brucei</name>
    <dbReference type="NCBI Taxonomy" id="5691"/>
    <lineage>
        <taxon>Eukaryota</taxon>
        <taxon>Discoba</taxon>
        <taxon>Euglenozoa</taxon>
        <taxon>Kinetoplastea</taxon>
        <taxon>Metakinetoplastina</taxon>
        <taxon>Trypanosomatida</taxon>
        <taxon>Trypanosomatidae</taxon>
        <taxon>Trypanosoma</taxon>
    </lineage>
</organism>
<feature type="signal peptide" evidence="9">
    <location>
        <begin position="1"/>
        <end position="31"/>
    </location>
</feature>
<dbReference type="AlphaFoldDB" id="A0A1J0R4F0"/>
<evidence type="ECO:0000256" key="9">
    <source>
        <dbReference type="SAM" id="SignalP"/>
    </source>
</evidence>
<feature type="domain" description="Trypanosome variant surface glycoprotein B-type N-terminal" evidence="11">
    <location>
        <begin position="22"/>
        <end position="377"/>
    </location>
</feature>
<dbReference type="VEuPathDB" id="TriTrypDB:Tb1125.5.5240"/>
<dbReference type="InterPro" id="IPR027446">
    <property type="entry name" value="VSG_C_dom_sf"/>
</dbReference>
<evidence type="ECO:0000256" key="2">
    <source>
        <dbReference type="ARBA" id="ARBA00004609"/>
    </source>
</evidence>
<evidence type="ECO:0000256" key="8">
    <source>
        <dbReference type="ARBA" id="ARBA00023288"/>
    </source>
</evidence>
<reference evidence="12" key="1">
    <citation type="submission" date="2016-08" db="EMBL/GenBank/DDBJ databases">
        <title>VSG repertoire of Trypanosoma brucei EATRO 1125.</title>
        <authorList>
            <person name="Cross G.A."/>
        </authorList>
    </citation>
    <scope>NUCLEOTIDE SEQUENCE</scope>
    <source>
        <strain evidence="12">EATRO 1125</strain>
    </source>
</reference>
<evidence type="ECO:0000313" key="12">
    <source>
        <dbReference type="EMBL" id="APD72704.1"/>
    </source>
</evidence>
<feature type="domain" description="Trypanosome variant surface glycoprotein C-terminal" evidence="10">
    <location>
        <begin position="422"/>
        <end position="490"/>
    </location>
</feature>
<keyword evidence="4" id="KW-0336">GPI-anchor</keyword>
<feature type="chain" id="PRO_5013108422" evidence="9">
    <location>
        <begin position="32"/>
        <end position="501"/>
    </location>
</feature>
<keyword evidence="5 9" id="KW-0732">Signal</keyword>
<dbReference type="SUPFAM" id="SSF118251">
    <property type="entry name" value="Variant surface glycoprotein MITAT 1.2, VSG 221, C-terminal domain"/>
    <property type="match status" value="1"/>
</dbReference>
<keyword evidence="3" id="KW-1003">Cell membrane</keyword>
<comment type="function">
    <text evidence="1">VSG forms a coat on the surface of the parasite. The trypanosome evades the immune response of the host by expressing a series of antigenically distinct VSGs from an estimated 1000 VSG genes.</text>
</comment>
<dbReference type="InterPro" id="IPR025932">
    <property type="entry name" value="Trypano_VSG_B_N_dom"/>
</dbReference>
<evidence type="ECO:0000256" key="4">
    <source>
        <dbReference type="ARBA" id="ARBA00022622"/>
    </source>
</evidence>
<evidence type="ECO:0000256" key="6">
    <source>
        <dbReference type="ARBA" id="ARBA00023136"/>
    </source>
</evidence>
<keyword evidence="7" id="KW-0325">Glycoprotein</keyword>
<dbReference type="VEuPathDB" id="TriTrypDB:Tb427_000031100"/>
<dbReference type="Gene3D" id="4.10.110.20">
    <property type="entry name" value="Variant surface glycoprotein MITAT 1.2, VSG 221, C-terminal domain"/>
    <property type="match status" value="1"/>
</dbReference>